<dbReference type="Gene3D" id="1.20.120.330">
    <property type="entry name" value="Nucleotidyltransferases domain 2"/>
    <property type="match status" value="1"/>
</dbReference>
<dbReference type="InterPro" id="IPR005117">
    <property type="entry name" value="NiRdtase/SiRdtase_haem-b_fer"/>
</dbReference>
<comment type="caution">
    <text evidence="9">The sequence shown here is derived from an EMBL/GenBank/DDBJ whole genome shotgun (WGS) entry which is preliminary data.</text>
</comment>
<dbReference type="RefSeq" id="WP_115867081.1">
    <property type="nucleotide sequence ID" value="NZ_QREG01000004.1"/>
</dbReference>
<dbReference type="SUPFAM" id="SSF56014">
    <property type="entry name" value="Nitrite and sulphite reductase 4Fe-4S domain-like"/>
    <property type="match status" value="2"/>
</dbReference>
<dbReference type="Gene3D" id="3.30.413.10">
    <property type="entry name" value="Sulfite Reductase Hemoprotein, domain 1"/>
    <property type="match status" value="2"/>
</dbReference>
<keyword evidence="10" id="KW-1185">Reference proteome</keyword>
<feature type="domain" description="Nitrite/sulphite reductase 4Fe-4S" evidence="7">
    <location>
        <begin position="119"/>
        <end position="273"/>
    </location>
</feature>
<dbReference type="GO" id="GO:0051539">
    <property type="term" value="F:4 iron, 4 sulfur cluster binding"/>
    <property type="evidence" value="ECO:0007669"/>
    <property type="project" value="UniProtKB-KW"/>
</dbReference>
<feature type="domain" description="Nitrite/sulphite reductase 4Fe-4S" evidence="7">
    <location>
        <begin position="394"/>
        <end position="538"/>
    </location>
</feature>
<dbReference type="SUPFAM" id="SSF55124">
    <property type="entry name" value="Nitrite/Sulfite reductase N-terminal domain-like"/>
    <property type="match status" value="2"/>
</dbReference>
<keyword evidence="5" id="KW-0408">Iron</keyword>
<keyword evidence="6" id="KW-0411">Iron-sulfur</keyword>
<dbReference type="PRINTS" id="PR00397">
    <property type="entry name" value="SIROHAEM"/>
</dbReference>
<dbReference type="GO" id="GO:0020037">
    <property type="term" value="F:heme binding"/>
    <property type="evidence" value="ECO:0007669"/>
    <property type="project" value="InterPro"/>
</dbReference>
<dbReference type="GO" id="GO:0046872">
    <property type="term" value="F:metal ion binding"/>
    <property type="evidence" value="ECO:0007669"/>
    <property type="project" value="UniProtKB-KW"/>
</dbReference>
<dbReference type="EMBL" id="QREG01000004">
    <property type="protein sequence ID" value="REE00983.1"/>
    <property type="molecule type" value="Genomic_DNA"/>
</dbReference>
<dbReference type="Gene3D" id="3.90.480.10">
    <property type="entry name" value="Sulfite Reductase Hemoprotein,Domain 2"/>
    <property type="match status" value="1"/>
</dbReference>
<keyword evidence="2" id="KW-0349">Heme</keyword>
<organism evidence="9 10">
    <name type="scientific">Marinoscillum furvescens DSM 4134</name>
    <dbReference type="NCBI Taxonomy" id="1122208"/>
    <lineage>
        <taxon>Bacteria</taxon>
        <taxon>Pseudomonadati</taxon>
        <taxon>Bacteroidota</taxon>
        <taxon>Cytophagia</taxon>
        <taxon>Cytophagales</taxon>
        <taxon>Reichenbachiellaceae</taxon>
        <taxon>Marinoscillum</taxon>
    </lineage>
</organism>
<dbReference type="InterPro" id="IPR006066">
    <property type="entry name" value="NO2/SO3_Rdtase_FeS/sirohaem_BS"/>
</dbReference>
<sequence length="707" mass="79007">MSTKTISKEAQADITELKDKIQSFKLGQIPEERFKAFRLARGVYGQRQQGVQMFRSKLPFGKITPDQLERFADLAEQYTNSNLHLTTRQNIQLHYVKLDDSPIIWEQLEEVGVTSKEACGNTVRNVTASPYAGIDPEEPFDVAPYAYAVFEYFLRNPICQEMGRKVKIAFSSSKADAAFTYIHDFGFIPKIQNGAYGFEVIIGGGLGAQSFMGLKAYDFLPQDELIPFIEAGLRVFDRYGERERRHKARMKYLIEPKKGLGLDGFLALVEEERLALKNKTYKINTKKVITKIPEDQPMLGVESVEVDEAYDQWYKTNVFEQKQEGFYAIKVRIPLGDIKSPKARILADIARKYAAEDMRLTLNQGVLLKFVRAENIPAVYNELKKLGFGEAGFDTLADVTACPGTDTCNLGVTNSTALALELEKLIKNEFPHLVDETLIKIKISGCMNSCGQHMVGNIGFHGSSIKNGDKIAPAMQVVIGGGVDPDGKGYIAEKVVKIPTKRIPEAVTVLLNDFEEKATDEEYFNAYFRRQGKRYFYDLLKHLADVKTLADEDYQDWGKADDFVPEIGVGECAGVMMDLVGTIINDAAERLEKGKAAYGEGKWADAIYYAYNTLVIGAKAILLSKDVQCNTHQGIIADFQKKVVETGDLELSEGTFQDLVLQINKNEPSEAFASAYLAQADAFFGQVQALRNNEAGKKLVVNEFYKA</sequence>
<dbReference type="InterPro" id="IPR045854">
    <property type="entry name" value="NO2/SO3_Rdtase_4Fe4S_sf"/>
</dbReference>
<evidence type="ECO:0000256" key="1">
    <source>
        <dbReference type="ARBA" id="ARBA00022485"/>
    </source>
</evidence>
<evidence type="ECO:0000256" key="3">
    <source>
        <dbReference type="ARBA" id="ARBA00022723"/>
    </source>
</evidence>
<evidence type="ECO:0000313" key="10">
    <source>
        <dbReference type="Proteomes" id="UP000256779"/>
    </source>
</evidence>
<keyword evidence="3" id="KW-0479">Metal-binding</keyword>
<dbReference type="Pfam" id="PF03460">
    <property type="entry name" value="NIR_SIR_ferr"/>
    <property type="match status" value="2"/>
</dbReference>
<dbReference type="InterPro" id="IPR006067">
    <property type="entry name" value="NO2/SO3_Rdtase_4Fe4S_dom"/>
</dbReference>
<gene>
    <name evidence="9" type="ORF">C7460_1042</name>
</gene>
<dbReference type="Proteomes" id="UP000256779">
    <property type="component" value="Unassembled WGS sequence"/>
</dbReference>
<feature type="domain" description="Nitrite/Sulfite reductase ferredoxin-like" evidence="8">
    <location>
        <begin position="320"/>
        <end position="385"/>
    </location>
</feature>
<dbReference type="InterPro" id="IPR036136">
    <property type="entry name" value="Nit/Sulf_reduc_fer-like_dom_sf"/>
</dbReference>
<evidence type="ECO:0000256" key="5">
    <source>
        <dbReference type="ARBA" id="ARBA00023004"/>
    </source>
</evidence>
<dbReference type="Pfam" id="PF01077">
    <property type="entry name" value="NIR_SIR"/>
    <property type="match status" value="2"/>
</dbReference>
<reference evidence="9 10" key="1">
    <citation type="submission" date="2018-07" db="EMBL/GenBank/DDBJ databases">
        <title>Genomic Encyclopedia of Type Strains, Phase IV (KMG-IV): sequencing the most valuable type-strain genomes for metagenomic binning, comparative biology and taxonomic classification.</title>
        <authorList>
            <person name="Goeker M."/>
        </authorList>
    </citation>
    <scope>NUCLEOTIDE SEQUENCE [LARGE SCALE GENOMIC DNA]</scope>
    <source>
        <strain evidence="9 10">DSM 4134</strain>
    </source>
</reference>
<dbReference type="OrthoDB" id="9803707at2"/>
<feature type="domain" description="Nitrite/Sulfite reductase ferredoxin-like" evidence="8">
    <location>
        <begin position="44"/>
        <end position="111"/>
    </location>
</feature>
<dbReference type="InterPro" id="IPR051329">
    <property type="entry name" value="NIR_SIR_4Fe-4S"/>
</dbReference>
<evidence type="ECO:0000256" key="6">
    <source>
        <dbReference type="ARBA" id="ARBA00023014"/>
    </source>
</evidence>
<evidence type="ECO:0000259" key="8">
    <source>
        <dbReference type="Pfam" id="PF03460"/>
    </source>
</evidence>
<keyword evidence="4" id="KW-0560">Oxidoreductase</keyword>
<dbReference type="GO" id="GO:0016491">
    <property type="term" value="F:oxidoreductase activity"/>
    <property type="evidence" value="ECO:0007669"/>
    <property type="project" value="UniProtKB-KW"/>
</dbReference>
<accession>A0A3D9L4P8</accession>
<keyword evidence="1" id="KW-0004">4Fe-4S</keyword>
<name>A0A3D9L4P8_MARFU</name>
<dbReference type="PANTHER" id="PTHR32439">
    <property type="entry name" value="FERREDOXIN--NITRITE REDUCTASE, CHLOROPLASTIC"/>
    <property type="match status" value="1"/>
</dbReference>
<dbReference type="PANTHER" id="PTHR32439:SF9">
    <property type="entry name" value="BLR3264 PROTEIN"/>
    <property type="match status" value="1"/>
</dbReference>
<evidence type="ECO:0000313" key="9">
    <source>
        <dbReference type="EMBL" id="REE00983.1"/>
    </source>
</evidence>
<dbReference type="AlphaFoldDB" id="A0A3D9L4P8"/>
<protein>
    <submittedName>
        <fullName evidence="9">Sulfite reductase (Ferredoxin)</fullName>
    </submittedName>
</protein>
<evidence type="ECO:0000259" key="7">
    <source>
        <dbReference type="Pfam" id="PF01077"/>
    </source>
</evidence>
<evidence type="ECO:0000256" key="4">
    <source>
        <dbReference type="ARBA" id="ARBA00023002"/>
    </source>
</evidence>
<evidence type="ECO:0000256" key="2">
    <source>
        <dbReference type="ARBA" id="ARBA00022617"/>
    </source>
</evidence>
<proteinExistence type="predicted"/>